<dbReference type="EMBL" id="VSSQ01011947">
    <property type="protein sequence ID" value="MPM48085.1"/>
    <property type="molecule type" value="Genomic_DNA"/>
</dbReference>
<name>A0A645A4G4_9ZZZZ</name>
<gene>
    <name evidence="1" type="ORF">SDC9_94807</name>
</gene>
<evidence type="ECO:0000313" key="1">
    <source>
        <dbReference type="EMBL" id="MPM48085.1"/>
    </source>
</evidence>
<proteinExistence type="predicted"/>
<sequence>MVYINEGKYDAALDSFVKANEYAGRYKNDDIYKLLNDIKSRIKDMMLSDVRLKNVFLSYIPPDKPS</sequence>
<comment type="caution">
    <text evidence="1">The sequence shown here is derived from an EMBL/GenBank/DDBJ whole genome shotgun (WGS) entry which is preliminary data.</text>
</comment>
<reference evidence="1" key="1">
    <citation type="submission" date="2019-08" db="EMBL/GenBank/DDBJ databases">
        <authorList>
            <person name="Kucharzyk K."/>
            <person name="Murdoch R.W."/>
            <person name="Higgins S."/>
            <person name="Loffler F."/>
        </authorList>
    </citation>
    <scope>NUCLEOTIDE SEQUENCE</scope>
</reference>
<dbReference type="AlphaFoldDB" id="A0A645A4G4"/>
<organism evidence="1">
    <name type="scientific">bioreactor metagenome</name>
    <dbReference type="NCBI Taxonomy" id="1076179"/>
    <lineage>
        <taxon>unclassified sequences</taxon>
        <taxon>metagenomes</taxon>
        <taxon>ecological metagenomes</taxon>
    </lineage>
</organism>
<accession>A0A645A4G4</accession>
<protein>
    <submittedName>
        <fullName evidence="1">Uncharacterized protein</fullName>
    </submittedName>
</protein>